<comment type="caution">
    <text evidence="2">The sequence shown here is derived from an EMBL/GenBank/DDBJ whole genome shotgun (WGS) entry which is preliminary data.</text>
</comment>
<dbReference type="AlphaFoldDB" id="A0A4Q7LX35"/>
<dbReference type="Pfam" id="PF06568">
    <property type="entry name" value="YjiS-like"/>
    <property type="match status" value="1"/>
</dbReference>
<evidence type="ECO:0000259" key="1">
    <source>
        <dbReference type="Pfam" id="PF06568"/>
    </source>
</evidence>
<sequence>MTPATAATFALGLSTLPVALPSEDSQRQFRRAARHLQAAGLALFAALRSVRAEAARRRADRAVLLAMDAHELRDLGIGRGEIEVWTATRPSRRS</sequence>
<dbReference type="InterPro" id="IPR009506">
    <property type="entry name" value="YjiS-like"/>
</dbReference>
<evidence type="ECO:0000313" key="3">
    <source>
        <dbReference type="Proteomes" id="UP000293433"/>
    </source>
</evidence>
<protein>
    <submittedName>
        <fullName evidence="2">Uncharacterized protein DUF1127</fullName>
    </submittedName>
</protein>
<gene>
    <name evidence="2" type="ORF">EV685_0742</name>
</gene>
<feature type="domain" description="YjiS-like" evidence="1">
    <location>
        <begin position="48"/>
        <end position="83"/>
    </location>
</feature>
<name>A0A4Q7LX35_9BURK</name>
<dbReference type="EMBL" id="SGWV01000007">
    <property type="protein sequence ID" value="RZS58449.1"/>
    <property type="molecule type" value="Genomic_DNA"/>
</dbReference>
<accession>A0A4Q7LX35</accession>
<dbReference type="RefSeq" id="WP_165396702.1">
    <property type="nucleotide sequence ID" value="NZ_SGWV01000007.1"/>
</dbReference>
<organism evidence="2 3">
    <name type="scientific">Sphaerotilus mobilis</name>
    <dbReference type="NCBI Taxonomy" id="47994"/>
    <lineage>
        <taxon>Bacteria</taxon>
        <taxon>Pseudomonadati</taxon>
        <taxon>Pseudomonadota</taxon>
        <taxon>Betaproteobacteria</taxon>
        <taxon>Burkholderiales</taxon>
        <taxon>Sphaerotilaceae</taxon>
        <taxon>Sphaerotilus</taxon>
    </lineage>
</organism>
<keyword evidence="3" id="KW-1185">Reference proteome</keyword>
<dbReference type="Proteomes" id="UP000293433">
    <property type="component" value="Unassembled WGS sequence"/>
</dbReference>
<proteinExistence type="predicted"/>
<evidence type="ECO:0000313" key="2">
    <source>
        <dbReference type="EMBL" id="RZS58449.1"/>
    </source>
</evidence>
<reference evidence="2 3" key="1">
    <citation type="submission" date="2019-02" db="EMBL/GenBank/DDBJ databases">
        <title>Genomic Encyclopedia of Type Strains, Phase IV (KMG-IV): sequencing the most valuable type-strain genomes for metagenomic binning, comparative biology and taxonomic classification.</title>
        <authorList>
            <person name="Goeker M."/>
        </authorList>
    </citation>
    <scope>NUCLEOTIDE SEQUENCE [LARGE SCALE GENOMIC DNA]</scope>
    <source>
        <strain evidence="2 3">DSM 10617</strain>
    </source>
</reference>